<reference evidence="3" key="1">
    <citation type="submission" date="2022-08" db="EMBL/GenBank/DDBJ databases">
        <authorList>
            <consortium name="DOE Joint Genome Institute"/>
            <person name="Min B."/>
            <person name="Riley R."/>
            <person name="Sierra-Patev S."/>
            <person name="Naranjo-Ortiz M."/>
            <person name="Looney B."/>
            <person name="Konkel Z."/>
            <person name="Slot J.C."/>
            <person name="Sakamoto Y."/>
            <person name="Steenwyk J.L."/>
            <person name="Rokas A."/>
            <person name="Carro J."/>
            <person name="Camarero S."/>
            <person name="Ferreira P."/>
            <person name="Molpeceres G."/>
            <person name="Ruiz-Duenas F.J."/>
            <person name="Serrano A."/>
            <person name="Henrissat B."/>
            <person name="Drula E."/>
            <person name="Hughes K.W."/>
            <person name="Mata J.L."/>
            <person name="Ishikawa N.K."/>
            <person name="Vargas-Isla R."/>
            <person name="Ushijima S."/>
            <person name="Smith C.A."/>
            <person name="Ahrendt S."/>
            <person name="Andreopoulos W."/>
            <person name="He G."/>
            <person name="Labutti K."/>
            <person name="Lipzen A."/>
            <person name="Ng V."/>
            <person name="Sandor L."/>
            <person name="Barry K."/>
            <person name="Martinez A.T."/>
            <person name="Xiao Y."/>
            <person name="Gibbons J.G."/>
            <person name="Terashima K."/>
            <person name="Hibbett D.S."/>
            <person name="Grigoriev I.V."/>
        </authorList>
    </citation>
    <scope>NUCLEOTIDE SEQUENCE</scope>
    <source>
        <strain evidence="3">TFB9207</strain>
    </source>
</reference>
<comment type="caution">
    <text evidence="3">The sequence shown here is derived from an EMBL/GenBank/DDBJ whole genome shotgun (WGS) entry which is preliminary data.</text>
</comment>
<dbReference type="InterPro" id="IPR021109">
    <property type="entry name" value="Peptidase_aspartic_dom_sf"/>
</dbReference>
<keyword evidence="4" id="KW-1185">Reference proteome</keyword>
<feature type="compositionally biased region" description="Basic and acidic residues" evidence="1">
    <location>
        <begin position="541"/>
        <end position="558"/>
    </location>
</feature>
<dbReference type="CDD" id="cd00303">
    <property type="entry name" value="retropepsin_like"/>
    <property type="match status" value="1"/>
</dbReference>
<dbReference type="InterPro" id="IPR025165">
    <property type="entry name" value="DUF4100"/>
</dbReference>
<dbReference type="EMBL" id="MU805972">
    <property type="protein sequence ID" value="KAJ3843615.1"/>
    <property type="molecule type" value="Genomic_DNA"/>
</dbReference>
<gene>
    <name evidence="3" type="ORF">F5878DRAFT_656608</name>
</gene>
<feature type="domain" description="DUF4100" evidence="2">
    <location>
        <begin position="360"/>
        <end position="620"/>
    </location>
</feature>
<feature type="compositionally biased region" description="Basic and acidic residues" evidence="1">
    <location>
        <begin position="465"/>
        <end position="477"/>
    </location>
</feature>
<dbReference type="Gene3D" id="2.40.70.10">
    <property type="entry name" value="Acid Proteases"/>
    <property type="match status" value="1"/>
</dbReference>
<protein>
    <recommendedName>
        <fullName evidence="2">DUF4100 domain-containing protein</fullName>
    </recommendedName>
</protein>
<feature type="compositionally biased region" description="Basic and acidic residues" evidence="1">
    <location>
        <begin position="259"/>
        <end position="268"/>
    </location>
</feature>
<evidence type="ECO:0000313" key="4">
    <source>
        <dbReference type="Proteomes" id="UP001163846"/>
    </source>
</evidence>
<dbReference type="Proteomes" id="UP001163846">
    <property type="component" value="Unassembled WGS sequence"/>
</dbReference>
<feature type="compositionally biased region" description="Polar residues" evidence="1">
    <location>
        <begin position="455"/>
        <end position="464"/>
    </location>
</feature>
<dbReference type="AlphaFoldDB" id="A0AA38UJI0"/>
<name>A0AA38UJI0_9AGAR</name>
<organism evidence="3 4">
    <name type="scientific">Lentinula raphanica</name>
    <dbReference type="NCBI Taxonomy" id="153919"/>
    <lineage>
        <taxon>Eukaryota</taxon>
        <taxon>Fungi</taxon>
        <taxon>Dikarya</taxon>
        <taxon>Basidiomycota</taxon>
        <taxon>Agaricomycotina</taxon>
        <taxon>Agaricomycetes</taxon>
        <taxon>Agaricomycetidae</taxon>
        <taxon>Agaricales</taxon>
        <taxon>Marasmiineae</taxon>
        <taxon>Omphalotaceae</taxon>
        <taxon>Lentinula</taxon>
    </lineage>
</organism>
<feature type="compositionally biased region" description="Basic and acidic residues" evidence="1">
    <location>
        <begin position="498"/>
        <end position="510"/>
    </location>
</feature>
<evidence type="ECO:0000313" key="3">
    <source>
        <dbReference type="EMBL" id="KAJ3843615.1"/>
    </source>
</evidence>
<dbReference type="SUPFAM" id="SSF50630">
    <property type="entry name" value="Acid proteases"/>
    <property type="match status" value="1"/>
</dbReference>
<feature type="region of interest" description="Disordered" evidence="1">
    <location>
        <begin position="446"/>
        <end position="574"/>
    </location>
</feature>
<accession>A0AA38UJI0</accession>
<feature type="region of interest" description="Disordered" evidence="1">
    <location>
        <begin position="237"/>
        <end position="284"/>
    </location>
</feature>
<dbReference type="Pfam" id="PF13352">
    <property type="entry name" value="DUF4100"/>
    <property type="match status" value="1"/>
</dbReference>
<evidence type="ECO:0000256" key="1">
    <source>
        <dbReference type="SAM" id="MobiDB-lite"/>
    </source>
</evidence>
<proteinExistence type="predicted"/>
<evidence type="ECO:0000259" key="2">
    <source>
        <dbReference type="Pfam" id="PF13352"/>
    </source>
</evidence>
<sequence>MSDPATVSMSTSSMSDLSQRPAIIMPMPVPGMPDAPKFEGRDAKEFLEQIEAHGQRAGITDQDRLVDYIVRYSSRAIRSDIRFMPEFDAEVENKTWSAAKRMLLQMFSAHEEPPDVSIRDLEDCCIIWSKEEPLAKKSNLDRYQRRYFSIVAPLLKQNALTNELKGYYFLQGLPKKDQKFVEKKLPAETKKKSNPPTVEEVIKIIHQKIENKDFILHHHWDSEDEDVDDIRQRIKSKLSSREDDSDEEGEIKVRRRSSSKSDKNSSDKGRKKKVRIVEEEEEPEWKGKQAMEEITKCMEELSLSMARMASSRAGASSRTDGVRFCFICGVPHAEGSVPAKCPEMQNLVRENLINYDYISRKYTLPNGQDLPRVPYGTMGGMAGMLRAQNGSRSNPGSTDASNPVLSASPATLSYGNATIFGQNVFGVSSLDQGGIEEEMERQVYPSLRSGRDTSARFNPSNQQGRENRRRAEHDPNGYDKPGFRPPEVRGKVPSPTIRTEEIRKDMEPKGPKVNIDIPPPTNPVNRQEGWRESQPSSSKGKGKEREDVEMTDSKDRKSGHSQGQGFHYTSDLQKRADPKRVLDKVLGTDITVSLAELVGCSPALQKMISEVARTRREYGKEVVSAIVSEYVDESEEAFVDEGDVLEEGQVSAGLHVAEEDRPRLQKFLRTYASAVTQSTTKYYAMVTGIFTVFIRGRAFRAMIDTGSELNVGDEDIPSKTGLPMDLEGMKWGLKGIHGQPEQLRGVIVDLPMKIGKYEFPHHLFISKNKLNPNWDIILGQPFLQWYACRIDYWRAGHMQLLLWNDGDKERVPHITLALTDPEDKRNQNSINRYSGENRPRAIGATSIDDEEFFGEDF</sequence>